<dbReference type="GO" id="GO:0005829">
    <property type="term" value="C:cytosol"/>
    <property type="evidence" value="ECO:0007669"/>
    <property type="project" value="TreeGrafter"/>
</dbReference>
<reference evidence="4 5" key="1">
    <citation type="submission" date="2019-07" db="EMBL/GenBank/DDBJ databases">
        <title>De Novo Assembly of kiwifruit Actinidia rufa.</title>
        <authorList>
            <person name="Sugita-Konishi S."/>
            <person name="Sato K."/>
            <person name="Mori E."/>
            <person name="Abe Y."/>
            <person name="Kisaki G."/>
            <person name="Hamano K."/>
            <person name="Suezawa K."/>
            <person name="Otani M."/>
            <person name="Fukuda T."/>
            <person name="Manabe T."/>
            <person name="Gomi K."/>
            <person name="Tabuchi M."/>
            <person name="Akimitsu K."/>
            <person name="Kataoka I."/>
        </authorList>
    </citation>
    <scope>NUCLEOTIDE SEQUENCE [LARGE SCALE GENOMIC DNA]</scope>
    <source>
        <strain evidence="5">cv. Fuchu</strain>
    </source>
</reference>
<name>A0A7J0EWI4_9ERIC</name>
<dbReference type="GO" id="GO:0005634">
    <property type="term" value="C:nucleus"/>
    <property type="evidence" value="ECO:0007669"/>
    <property type="project" value="TreeGrafter"/>
</dbReference>
<evidence type="ECO:0000256" key="2">
    <source>
        <dbReference type="ARBA" id="ARBA00023186"/>
    </source>
</evidence>
<dbReference type="InterPro" id="IPR016562">
    <property type="entry name" value="Proteasome_assmbl_chp_2_euk"/>
</dbReference>
<dbReference type="GO" id="GO:0043248">
    <property type="term" value="P:proteasome assembly"/>
    <property type="evidence" value="ECO:0007669"/>
    <property type="project" value="TreeGrafter"/>
</dbReference>
<dbReference type="Proteomes" id="UP000585474">
    <property type="component" value="Unassembled WGS sequence"/>
</dbReference>
<gene>
    <name evidence="4" type="ORF">Acr_07g0001640</name>
</gene>
<dbReference type="InterPro" id="IPR019151">
    <property type="entry name" value="Proteasome_assmbl_chaperone_2"/>
</dbReference>
<dbReference type="Gene3D" id="3.40.50.10900">
    <property type="entry name" value="PAC-like subunit"/>
    <property type="match status" value="2"/>
</dbReference>
<accession>A0A7J0EWI4</accession>
<protein>
    <recommendedName>
        <fullName evidence="1">Proteasome assembly chaperone 2</fullName>
    </recommendedName>
</protein>
<comment type="similarity">
    <text evidence="3">Belongs to the PSMG2 family.</text>
</comment>
<sequence>MEFVVEEGKHLHENCSTLIMPALSIGNVGQLAVDMLISSTRGERIGYLDDPNVLPCVGNDAYWPSPQGDLTLPLEAFASSSNSLTLIQQRSPVVKGMMVEFAKNVADFAAASGKKHVVVLSSLDFGRWQTIDMSRLGILGTPSGLQIYYLSSASMDGTDNDCERFGWKRLQDYNLDQRLWKHLSNLAEGNAGHHDDIPSEDELGEEDYSPSLPFAALFSCFKVRSQSMHTLSRNMPHRFLDMVLSHRDVLPSVFKIKAKGLKVTCLLCYCSEGDNIPEAFHLADAACRLLGIKPNNFGGKFGSDSSPPSNNSNVR</sequence>
<evidence type="ECO:0000256" key="3">
    <source>
        <dbReference type="ARBA" id="ARBA00025745"/>
    </source>
</evidence>
<dbReference type="Pfam" id="PF09754">
    <property type="entry name" value="PAC2"/>
    <property type="match status" value="1"/>
</dbReference>
<comment type="caution">
    <text evidence="4">The sequence shown here is derived from an EMBL/GenBank/DDBJ whole genome shotgun (WGS) entry which is preliminary data.</text>
</comment>
<dbReference type="PIRSF" id="PIRSF010044">
    <property type="entry name" value="UCP010044"/>
    <property type="match status" value="1"/>
</dbReference>
<dbReference type="FunFam" id="3.40.50.10900:FF:000004">
    <property type="entry name" value="Proteasome assembly chaperone 2"/>
    <property type="match status" value="1"/>
</dbReference>
<evidence type="ECO:0000313" key="4">
    <source>
        <dbReference type="EMBL" id="GFY89967.1"/>
    </source>
</evidence>
<evidence type="ECO:0000256" key="1">
    <source>
        <dbReference type="ARBA" id="ARBA00019186"/>
    </source>
</evidence>
<organism evidence="4 5">
    <name type="scientific">Actinidia rufa</name>
    <dbReference type="NCBI Taxonomy" id="165716"/>
    <lineage>
        <taxon>Eukaryota</taxon>
        <taxon>Viridiplantae</taxon>
        <taxon>Streptophyta</taxon>
        <taxon>Embryophyta</taxon>
        <taxon>Tracheophyta</taxon>
        <taxon>Spermatophyta</taxon>
        <taxon>Magnoliopsida</taxon>
        <taxon>eudicotyledons</taxon>
        <taxon>Gunneridae</taxon>
        <taxon>Pentapetalae</taxon>
        <taxon>asterids</taxon>
        <taxon>Ericales</taxon>
        <taxon>Actinidiaceae</taxon>
        <taxon>Actinidia</taxon>
    </lineage>
</organism>
<dbReference type="AlphaFoldDB" id="A0A7J0EWI4"/>
<dbReference type="PANTHER" id="PTHR12970:SF1">
    <property type="entry name" value="PROTEASOME ASSEMBLY CHAPERONE 2"/>
    <property type="match status" value="1"/>
</dbReference>
<dbReference type="InterPro" id="IPR038389">
    <property type="entry name" value="PSMG2_sf"/>
</dbReference>
<keyword evidence="5" id="KW-1185">Reference proteome</keyword>
<dbReference type="PANTHER" id="PTHR12970">
    <property type="entry name" value="PROTEASOME ASSEMBLY CHAPERONE 2"/>
    <property type="match status" value="1"/>
</dbReference>
<keyword evidence="2" id="KW-0143">Chaperone</keyword>
<proteinExistence type="inferred from homology"/>
<dbReference type="EMBL" id="BJWL01000007">
    <property type="protein sequence ID" value="GFY89967.1"/>
    <property type="molecule type" value="Genomic_DNA"/>
</dbReference>
<evidence type="ECO:0000313" key="5">
    <source>
        <dbReference type="Proteomes" id="UP000585474"/>
    </source>
</evidence>
<dbReference type="OrthoDB" id="10260712at2759"/>